<dbReference type="SUPFAM" id="SSF51905">
    <property type="entry name" value="FAD/NAD(P)-binding domain"/>
    <property type="match status" value="1"/>
</dbReference>
<comment type="cofactor">
    <cofactor evidence="1">
        <name>FAD</name>
        <dbReference type="ChEBI" id="CHEBI:57692"/>
    </cofactor>
</comment>
<keyword evidence="6" id="KW-0560">Oxidoreductase</keyword>
<keyword evidence="7" id="KW-0503">Monooxygenase</keyword>
<evidence type="ECO:0000313" key="10">
    <source>
        <dbReference type="Proteomes" id="UP000294692"/>
    </source>
</evidence>
<dbReference type="InterPro" id="IPR018168">
    <property type="entry name" value="Ubi_Hdrlase_CS"/>
</dbReference>
<dbReference type="OrthoDB" id="9769565at2"/>
<dbReference type="PROSITE" id="PS01304">
    <property type="entry name" value="UBIH"/>
    <property type="match status" value="1"/>
</dbReference>
<evidence type="ECO:0000256" key="5">
    <source>
        <dbReference type="ARBA" id="ARBA00022827"/>
    </source>
</evidence>
<dbReference type="Gene3D" id="3.50.50.60">
    <property type="entry name" value="FAD/NAD(P)-binding domain"/>
    <property type="match status" value="2"/>
</dbReference>
<dbReference type="GO" id="GO:0016705">
    <property type="term" value="F:oxidoreductase activity, acting on paired donors, with incorporation or reduction of molecular oxygen"/>
    <property type="evidence" value="ECO:0007669"/>
    <property type="project" value="InterPro"/>
</dbReference>
<evidence type="ECO:0000259" key="8">
    <source>
        <dbReference type="Pfam" id="PF01494"/>
    </source>
</evidence>
<reference evidence="9 10" key="1">
    <citation type="submission" date="2019-03" db="EMBL/GenBank/DDBJ databases">
        <title>Genomic Encyclopedia of Type Strains, Phase IV (KMG-IV): sequencing the most valuable type-strain genomes for metagenomic binning, comparative biology and taxonomic classification.</title>
        <authorList>
            <person name="Goeker M."/>
        </authorList>
    </citation>
    <scope>NUCLEOTIDE SEQUENCE [LARGE SCALE GENOMIC DNA]</scope>
    <source>
        <strain evidence="9 10">DSM 100048</strain>
    </source>
</reference>
<dbReference type="InterPro" id="IPR010971">
    <property type="entry name" value="UbiH/COQ6"/>
</dbReference>
<dbReference type="GO" id="GO:0004497">
    <property type="term" value="F:monooxygenase activity"/>
    <property type="evidence" value="ECO:0007669"/>
    <property type="project" value="UniProtKB-KW"/>
</dbReference>
<evidence type="ECO:0000256" key="1">
    <source>
        <dbReference type="ARBA" id="ARBA00001974"/>
    </source>
</evidence>
<dbReference type="InterPro" id="IPR051205">
    <property type="entry name" value="UbiH/COQ6_monooxygenase"/>
</dbReference>
<dbReference type="Proteomes" id="UP000294692">
    <property type="component" value="Unassembled WGS sequence"/>
</dbReference>
<protein>
    <submittedName>
        <fullName evidence="9">2-octaprenyl-3-methyl-6-methoxy-1,4-benzoquinol hydroxylase</fullName>
    </submittedName>
</protein>
<comment type="pathway">
    <text evidence="2">Cofactor biosynthesis; ubiquinone biosynthesis.</text>
</comment>
<accession>A0A4R3V4X0</accession>
<evidence type="ECO:0000256" key="3">
    <source>
        <dbReference type="ARBA" id="ARBA00005349"/>
    </source>
</evidence>
<name>A0A4R3V4X0_9BURK</name>
<comment type="caution">
    <text evidence="9">The sequence shown here is derived from an EMBL/GenBank/DDBJ whole genome shotgun (WGS) entry which is preliminary data.</text>
</comment>
<keyword evidence="10" id="KW-1185">Reference proteome</keyword>
<dbReference type="GO" id="GO:0071949">
    <property type="term" value="F:FAD binding"/>
    <property type="evidence" value="ECO:0007669"/>
    <property type="project" value="InterPro"/>
</dbReference>
<dbReference type="Pfam" id="PF01494">
    <property type="entry name" value="FAD_binding_3"/>
    <property type="match status" value="1"/>
</dbReference>
<gene>
    <name evidence="9" type="ORF">EV686_10545</name>
</gene>
<dbReference type="PRINTS" id="PR00420">
    <property type="entry name" value="RNGMNOXGNASE"/>
</dbReference>
<dbReference type="AlphaFoldDB" id="A0A4R3V4X0"/>
<dbReference type="GO" id="GO:0006744">
    <property type="term" value="P:ubiquinone biosynthetic process"/>
    <property type="evidence" value="ECO:0007669"/>
    <property type="project" value="UniProtKB-UniPathway"/>
</dbReference>
<sequence>MSQDTIVVCGAGIAGLAAAVGLFKKGFRVSLLGPQVALPPARDDAYHPRVYAISQASQQFLAQLGAWRLMDARRVTAVESMQVFGDASGEVNLHAWQAAQPALAWIVESGELERALRQVADVLGVPWHGEALRSLEPGAVVAESGKRLAADLVVGADGASSAVRAAAGIAHHSSPYGDTGVVTHLDAELPHQGAAMQWFMGDSVLALLPMPDTAAGAQVSMVWSMPAGKAETLLALPAQEQAQWLEARLAHATQGALGRLKVRSPVFGFPLFLEHSDMIAPGVALVSDAAHRVHPLAGQGLNLGLGDVQALVEVLAQKEAFRRAGDLAVLRRYRRRRAEPLLAMRLATDGLHRLFSVQAPPIAWARNAGMALVDRAPLLKQLLIAGAAGRQ</sequence>
<dbReference type="InterPro" id="IPR002938">
    <property type="entry name" value="FAD-bd"/>
</dbReference>
<organism evidence="9 10">
    <name type="scientific">Paracandidimonas soli</name>
    <dbReference type="NCBI Taxonomy" id="1917182"/>
    <lineage>
        <taxon>Bacteria</taxon>
        <taxon>Pseudomonadati</taxon>
        <taxon>Pseudomonadota</taxon>
        <taxon>Betaproteobacteria</taxon>
        <taxon>Burkholderiales</taxon>
        <taxon>Alcaligenaceae</taxon>
        <taxon>Paracandidimonas</taxon>
    </lineage>
</organism>
<dbReference type="NCBIfam" id="TIGR01988">
    <property type="entry name" value="Ubi-OHases"/>
    <property type="match status" value="1"/>
</dbReference>
<evidence type="ECO:0000256" key="7">
    <source>
        <dbReference type="ARBA" id="ARBA00023033"/>
    </source>
</evidence>
<evidence type="ECO:0000256" key="4">
    <source>
        <dbReference type="ARBA" id="ARBA00022630"/>
    </source>
</evidence>
<dbReference type="EMBL" id="SMBX01000005">
    <property type="protein sequence ID" value="TCU98348.1"/>
    <property type="molecule type" value="Genomic_DNA"/>
</dbReference>
<keyword evidence="4" id="KW-0285">Flavoprotein</keyword>
<dbReference type="RefSeq" id="WP_132477017.1">
    <property type="nucleotide sequence ID" value="NZ_JBHRVM010000001.1"/>
</dbReference>
<proteinExistence type="inferred from homology"/>
<evidence type="ECO:0000256" key="2">
    <source>
        <dbReference type="ARBA" id="ARBA00004749"/>
    </source>
</evidence>
<dbReference type="UniPathway" id="UPA00232"/>
<evidence type="ECO:0000313" key="9">
    <source>
        <dbReference type="EMBL" id="TCU98348.1"/>
    </source>
</evidence>
<comment type="similarity">
    <text evidence="3">Belongs to the UbiH/COQ6 family.</text>
</comment>
<dbReference type="PANTHER" id="PTHR43876">
    <property type="entry name" value="UBIQUINONE BIOSYNTHESIS MONOOXYGENASE COQ6, MITOCHONDRIAL"/>
    <property type="match status" value="1"/>
</dbReference>
<keyword evidence="5" id="KW-0274">FAD</keyword>
<dbReference type="InterPro" id="IPR036188">
    <property type="entry name" value="FAD/NAD-bd_sf"/>
</dbReference>
<dbReference type="PANTHER" id="PTHR43876:SF7">
    <property type="entry name" value="UBIQUINONE BIOSYNTHESIS MONOOXYGENASE COQ6, MITOCHONDRIAL"/>
    <property type="match status" value="1"/>
</dbReference>
<feature type="domain" description="FAD-binding" evidence="8">
    <location>
        <begin position="6"/>
        <end position="338"/>
    </location>
</feature>
<evidence type="ECO:0000256" key="6">
    <source>
        <dbReference type="ARBA" id="ARBA00023002"/>
    </source>
</evidence>